<evidence type="ECO:0000313" key="2">
    <source>
        <dbReference type="Proteomes" id="UP000179807"/>
    </source>
</evidence>
<reference evidence="1" key="1">
    <citation type="submission" date="2016-10" db="EMBL/GenBank/DDBJ databases">
        <authorList>
            <person name="Benchimol M."/>
            <person name="Almeida L.G."/>
            <person name="Vasconcelos A.T."/>
            <person name="Perreira-Neves A."/>
            <person name="Rosa I.A."/>
            <person name="Tasca T."/>
            <person name="Bogo M.R."/>
            <person name="de Souza W."/>
        </authorList>
    </citation>
    <scope>NUCLEOTIDE SEQUENCE [LARGE SCALE GENOMIC DNA]</scope>
    <source>
        <strain evidence="1">K</strain>
    </source>
</reference>
<dbReference type="GeneID" id="94837459"/>
<gene>
    <name evidence="1" type="ORF">TRFO_22773</name>
</gene>
<name>A0A1J4KC90_9EUKA</name>
<protein>
    <submittedName>
        <fullName evidence="1">Uncharacterized protein</fullName>
    </submittedName>
</protein>
<proteinExistence type="predicted"/>
<dbReference type="AlphaFoldDB" id="A0A1J4KC90"/>
<sequence length="268" mass="31685">MFILLTLLSFKQIGYYKKNGEYYPLYIQDDFHHKRSEYHPKDDSKSHDYYVGINIKNEKPLFTKIKSTDPLTGRVTMATPKHFYLSDIQAERKVRTANLDGIPVVQPNAHFIKRKIERNYQSETNQNTPAMTFQKSVITRTYPSVNEKPVLFKKSMIERKYQTHTEAKENYQNELLLNTIEKKSADFPKDEKHEKPVLQKAIIGREHNDTKNTQQLFQKRVIKREFPKDNQNDLSQKYTKSVISRNYPVSNENTKTVFKKTVIARQYV</sequence>
<dbReference type="EMBL" id="MLAK01000662">
    <property type="protein sequence ID" value="OHT08594.1"/>
    <property type="molecule type" value="Genomic_DNA"/>
</dbReference>
<comment type="caution">
    <text evidence="1">The sequence shown here is derived from an EMBL/GenBank/DDBJ whole genome shotgun (WGS) entry which is preliminary data.</text>
</comment>
<organism evidence="1 2">
    <name type="scientific">Tritrichomonas foetus</name>
    <dbReference type="NCBI Taxonomy" id="1144522"/>
    <lineage>
        <taxon>Eukaryota</taxon>
        <taxon>Metamonada</taxon>
        <taxon>Parabasalia</taxon>
        <taxon>Tritrichomonadida</taxon>
        <taxon>Tritrichomonadidae</taxon>
        <taxon>Tritrichomonas</taxon>
    </lineage>
</organism>
<dbReference type="VEuPathDB" id="TrichDB:TRFO_22773"/>
<accession>A0A1J4KC90</accession>
<dbReference type="RefSeq" id="XP_068361730.1">
    <property type="nucleotide sequence ID" value="XM_068502755.1"/>
</dbReference>
<evidence type="ECO:0000313" key="1">
    <source>
        <dbReference type="EMBL" id="OHT08594.1"/>
    </source>
</evidence>
<keyword evidence="2" id="KW-1185">Reference proteome</keyword>
<dbReference type="Proteomes" id="UP000179807">
    <property type="component" value="Unassembled WGS sequence"/>
</dbReference>